<dbReference type="EMBL" id="LDPZ01000011">
    <property type="protein sequence ID" value="KTQ97149.1"/>
    <property type="molecule type" value="Genomic_DNA"/>
</dbReference>
<feature type="region of interest" description="Disordered" evidence="1">
    <location>
        <begin position="1"/>
        <end position="48"/>
    </location>
</feature>
<proteinExistence type="predicted"/>
<dbReference type="Proteomes" id="UP000078272">
    <property type="component" value="Unassembled WGS sequence"/>
</dbReference>
<evidence type="ECO:0000313" key="2">
    <source>
        <dbReference type="EMBL" id="KTQ97149.1"/>
    </source>
</evidence>
<feature type="compositionally biased region" description="Basic and acidic residues" evidence="1">
    <location>
        <begin position="9"/>
        <end position="23"/>
    </location>
</feature>
<comment type="caution">
    <text evidence="2">The sequence shown here is derived from an EMBL/GenBank/DDBJ whole genome shotgun (WGS) entry which is preliminary data.</text>
</comment>
<sequence>MPRKLRAHLPCEPDRSSRLDDARTIGASPFRPERQGLTGLRPLPAPRDDLSISTMVKANDAAPAAAIRHRLPHRFEHIEAFARPVMDKIPEPGAALSRHGRGSSGERGNEVRGFGRRHPGW</sequence>
<accession>A0A175RDH5</accession>
<reference evidence="2 3" key="1">
    <citation type="journal article" date="2016" name="Front. Microbiol.">
        <title>Genomic Resource of Rice Seed Associated Bacteria.</title>
        <authorList>
            <person name="Midha S."/>
            <person name="Bansal K."/>
            <person name="Sharma S."/>
            <person name="Kumar N."/>
            <person name="Patil P.P."/>
            <person name="Chaudhry V."/>
            <person name="Patil P.B."/>
        </authorList>
    </citation>
    <scope>NUCLEOTIDE SEQUENCE [LARGE SCALE GENOMIC DNA]</scope>
    <source>
        <strain evidence="2 3">NS226</strain>
    </source>
</reference>
<feature type="region of interest" description="Disordered" evidence="1">
    <location>
        <begin position="90"/>
        <end position="121"/>
    </location>
</feature>
<dbReference type="AlphaFoldDB" id="A0A175RDH5"/>
<evidence type="ECO:0000313" key="3">
    <source>
        <dbReference type="Proteomes" id="UP000078272"/>
    </source>
</evidence>
<protein>
    <submittedName>
        <fullName evidence="2">Uncharacterized protein</fullName>
    </submittedName>
</protein>
<gene>
    <name evidence="2" type="ORF">NS226_05365</name>
</gene>
<organism evidence="2 3">
    <name type="scientific">Aureimonas ureilytica</name>
    <dbReference type="NCBI Taxonomy" id="401562"/>
    <lineage>
        <taxon>Bacteria</taxon>
        <taxon>Pseudomonadati</taxon>
        <taxon>Pseudomonadota</taxon>
        <taxon>Alphaproteobacteria</taxon>
        <taxon>Hyphomicrobiales</taxon>
        <taxon>Aurantimonadaceae</taxon>
        <taxon>Aureimonas</taxon>
    </lineage>
</organism>
<name>A0A175RDH5_9HYPH</name>
<evidence type="ECO:0000256" key="1">
    <source>
        <dbReference type="SAM" id="MobiDB-lite"/>
    </source>
</evidence>
<dbReference type="PATRIC" id="fig|401562.3.peg.317"/>